<dbReference type="OrthoDB" id="427480at2759"/>
<comment type="caution">
    <text evidence="3">The sequence shown here is derived from an EMBL/GenBank/DDBJ whole genome shotgun (WGS) entry which is preliminary data.</text>
</comment>
<dbReference type="PROSITE" id="PS50011">
    <property type="entry name" value="PROTEIN_KINASE_DOM"/>
    <property type="match status" value="1"/>
</dbReference>
<dbReference type="InterPro" id="IPR000719">
    <property type="entry name" value="Prot_kinase_dom"/>
</dbReference>
<evidence type="ECO:0000313" key="3">
    <source>
        <dbReference type="EMBL" id="KMZ68181.1"/>
    </source>
</evidence>
<dbReference type="InterPro" id="IPR004147">
    <property type="entry name" value="ABC1_dom"/>
</dbReference>
<evidence type="ECO:0000256" key="1">
    <source>
        <dbReference type="ARBA" id="ARBA00009670"/>
    </source>
</evidence>
<dbReference type="InterPro" id="IPR050154">
    <property type="entry name" value="UbiB_kinase"/>
</dbReference>
<evidence type="ECO:0000259" key="2">
    <source>
        <dbReference type="PROSITE" id="PS50011"/>
    </source>
</evidence>
<feature type="domain" description="Protein kinase" evidence="2">
    <location>
        <begin position="197"/>
        <end position="531"/>
    </location>
</feature>
<dbReference type="PANTHER" id="PTHR10566">
    <property type="entry name" value="CHAPERONE-ACTIVITY OF BC1 COMPLEX CABC1 -RELATED"/>
    <property type="match status" value="1"/>
</dbReference>
<dbReference type="Pfam" id="PF03109">
    <property type="entry name" value="ABC1"/>
    <property type="match status" value="1"/>
</dbReference>
<dbReference type="STRING" id="29655.A0A0K9PGW2"/>
<dbReference type="AlphaFoldDB" id="A0A0K9PGW2"/>
<proteinExistence type="inferred from homology"/>
<dbReference type="CDD" id="cd05121">
    <property type="entry name" value="ABC1_ADCK3-like"/>
    <property type="match status" value="1"/>
</dbReference>
<gene>
    <name evidence="3" type="ORF">ZOSMA_248G00200</name>
</gene>
<dbReference type="GO" id="GO:0005524">
    <property type="term" value="F:ATP binding"/>
    <property type="evidence" value="ECO:0007669"/>
    <property type="project" value="InterPro"/>
</dbReference>
<dbReference type="SUPFAM" id="SSF56112">
    <property type="entry name" value="Protein kinase-like (PK-like)"/>
    <property type="match status" value="1"/>
</dbReference>
<sequence length="701" mass="79164">MPLILSPLTPAPFLHLSKPTFSTRFHSLRFHSPCTQSRTFSIPPAATPQVNGDPDVFTKYSGYLFEGVREVDFIDGYDPKKIADVYRRKPFLLIRRAFQIATTLGRWFVSWYIDRVLGRSDQMFKTRAQDLRMIFLELGPAFVKIAQAVSSRSDVIPPAYLEELSLLQDRIAPFSTEIAFDTIEKELELPLDVLFSEISPEPVAAASLGQVYQARLYTSGKLVAVKVQRPGVQAAISLDIFILRFLAGLLKRAAKLNTDLQAVVDEWASSLFREMDYRAEAMNGLKFRKLYGGLQNIFVPGMYLEMTTRRVLIMEWIEGSKLSDAKDLYLVEVGVYCSLSQLLDYGFYHADPHPGNLMRTSDGKLAYLDFGMMGEFRQELRYGFIEACLHLVNRDFDALSKDFVTLGLLPPNAESSEVAKALTDVFQNAVDRGVRNISFGDLSGNLGRTMYQFKFQIPSYFSLVIRSLAVLEGIAIGLNPNYKVLSSSYPWIARKVLTDSSSQLQLTLKNLLYKEGIFRIDRLESLLQESLRARIDMRLPKDKSESSNSKVAMKQLLAFILTEKGSFVREILLQEFSKGIDALGLVTLENVTFGVTPTLSDEDITNLKTLRRLISLLSNIHNIEKLETINENIEVDERKTYTKEASLVLSQVTSLEGALPVLSVIPELSPELQQKLLLLPADLLSKLFFRASARTLRRLFL</sequence>
<dbReference type="InterPro" id="IPR011009">
    <property type="entry name" value="Kinase-like_dom_sf"/>
</dbReference>
<accession>A0A0K9PGW2</accession>
<dbReference type="PANTHER" id="PTHR10566:SF119">
    <property type="entry name" value="OS04G0640500 PROTEIN"/>
    <property type="match status" value="1"/>
</dbReference>
<evidence type="ECO:0000313" key="4">
    <source>
        <dbReference type="Proteomes" id="UP000036987"/>
    </source>
</evidence>
<name>A0A0K9PGW2_ZOSMR</name>
<reference evidence="4" key="1">
    <citation type="journal article" date="2016" name="Nature">
        <title>The genome of the seagrass Zostera marina reveals angiosperm adaptation to the sea.</title>
        <authorList>
            <person name="Olsen J.L."/>
            <person name="Rouze P."/>
            <person name="Verhelst B."/>
            <person name="Lin Y.-C."/>
            <person name="Bayer T."/>
            <person name="Collen J."/>
            <person name="Dattolo E."/>
            <person name="De Paoli E."/>
            <person name="Dittami S."/>
            <person name="Maumus F."/>
            <person name="Michel G."/>
            <person name="Kersting A."/>
            <person name="Lauritano C."/>
            <person name="Lohaus R."/>
            <person name="Toepel M."/>
            <person name="Tonon T."/>
            <person name="Vanneste K."/>
            <person name="Amirebrahimi M."/>
            <person name="Brakel J."/>
            <person name="Bostroem C."/>
            <person name="Chovatia M."/>
            <person name="Grimwood J."/>
            <person name="Jenkins J.W."/>
            <person name="Jueterbock A."/>
            <person name="Mraz A."/>
            <person name="Stam W.T."/>
            <person name="Tice H."/>
            <person name="Bornberg-Bauer E."/>
            <person name="Green P.J."/>
            <person name="Pearson G.A."/>
            <person name="Procaccini G."/>
            <person name="Duarte C.M."/>
            <person name="Schmutz J."/>
            <person name="Reusch T.B.H."/>
            <person name="Van de Peer Y."/>
        </authorList>
    </citation>
    <scope>NUCLEOTIDE SEQUENCE [LARGE SCALE GENOMIC DNA]</scope>
    <source>
        <strain evidence="4">cv. Finnish</strain>
    </source>
</reference>
<dbReference type="EMBL" id="LFYR01000861">
    <property type="protein sequence ID" value="KMZ68181.1"/>
    <property type="molecule type" value="Genomic_DNA"/>
</dbReference>
<keyword evidence="4" id="KW-1185">Reference proteome</keyword>
<comment type="similarity">
    <text evidence="1">Belongs to the protein kinase superfamily. ADCK protein kinase family.</text>
</comment>
<protein>
    <submittedName>
        <fullName evidence="3">ABC-1 domain protein</fullName>
    </submittedName>
</protein>
<dbReference type="OMA" id="WPRRRDN"/>
<dbReference type="Proteomes" id="UP000036987">
    <property type="component" value="Unassembled WGS sequence"/>
</dbReference>
<dbReference type="GO" id="GO:0004672">
    <property type="term" value="F:protein kinase activity"/>
    <property type="evidence" value="ECO:0000318"/>
    <property type="project" value="GO_Central"/>
</dbReference>
<organism evidence="3 4">
    <name type="scientific">Zostera marina</name>
    <name type="common">Eelgrass</name>
    <dbReference type="NCBI Taxonomy" id="29655"/>
    <lineage>
        <taxon>Eukaryota</taxon>
        <taxon>Viridiplantae</taxon>
        <taxon>Streptophyta</taxon>
        <taxon>Embryophyta</taxon>
        <taxon>Tracheophyta</taxon>
        <taxon>Spermatophyta</taxon>
        <taxon>Magnoliopsida</taxon>
        <taxon>Liliopsida</taxon>
        <taxon>Zosteraceae</taxon>
        <taxon>Zostera</taxon>
    </lineage>
</organism>